<keyword evidence="2" id="KW-1185">Reference proteome</keyword>
<dbReference type="AlphaFoldDB" id="C9MKB7"/>
<dbReference type="EMBL" id="ACVA01000002">
    <property type="protein sequence ID" value="EEX20061.1"/>
    <property type="molecule type" value="Genomic_DNA"/>
</dbReference>
<evidence type="ECO:0000313" key="2">
    <source>
        <dbReference type="Proteomes" id="UP000003327"/>
    </source>
</evidence>
<reference evidence="1 2" key="1">
    <citation type="submission" date="2009-09" db="EMBL/GenBank/DDBJ databases">
        <authorList>
            <person name="Weinstock G."/>
            <person name="Sodergren E."/>
            <person name="Clifton S."/>
            <person name="Fulton L."/>
            <person name="Fulton B."/>
            <person name="Courtney L."/>
            <person name="Fronick C."/>
            <person name="Harrison M."/>
            <person name="Strong C."/>
            <person name="Farmer C."/>
            <person name="Delahaunty K."/>
            <person name="Markovic C."/>
            <person name="Hall O."/>
            <person name="Minx P."/>
            <person name="Tomlinson C."/>
            <person name="Mitreva M."/>
            <person name="Nelson J."/>
            <person name="Hou S."/>
            <person name="Wollam A."/>
            <person name="Pepin K.H."/>
            <person name="Johnson M."/>
            <person name="Bhonagiri V."/>
            <person name="Nash W.E."/>
            <person name="Warren W."/>
            <person name="Chinwalla A."/>
            <person name="Mardis E.R."/>
            <person name="Wilson R.K."/>
        </authorList>
    </citation>
    <scope>NUCLEOTIDE SEQUENCE [LARGE SCALE GENOMIC DNA]</scope>
    <source>
        <strain evidence="1 2">F0319</strain>
    </source>
</reference>
<dbReference type="Proteomes" id="UP000003327">
    <property type="component" value="Unassembled WGS sequence"/>
</dbReference>
<dbReference type="STRING" id="649761.HMPREF0973_00036"/>
<comment type="caution">
    <text evidence="1">The sequence shown here is derived from an EMBL/GenBank/DDBJ whole genome shotgun (WGS) entry which is preliminary data.</text>
</comment>
<gene>
    <name evidence="1" type="ORF">HMPREF0973_00036</name>
</gene>
<sequence>MDEWRVDKLTSCLFCWKQWRTCRDRRPRLSAPIFYLTLQAASPMRTDEGVCPYFVTTHPTGQGSFWILFYNL</sequence>
<evidence type="ECO:0000313" key="1">
    <source>
        <dbReference type="EMBL" id="EEX20061.1"/>
    </source>
</evidence>
<name>C9MKB7_9BACT</name>
<protein>
    <submittedName>
        <fullName evidence="1">Uncharacterized protein</fullName>
    </submittedName>
</protein>
<organism evidence="1 2">
    <name type="scientific">Prevotella veroralis F0319</name>
    <dbReference type="NCBI Taxonomy" id="649761"/>
    <lineage>
        <taxon>Bacteria</taxon>
        <taxon>Pseudomonadati</taxon>
        <taxon>Bacteroidota</taxon>
        <taxon>Bacteroidia</taxon>
        <taxon>Bacteroidales</taxon>
        <taxon>Prevotellaceae</taxon>
        <taxon>Prevotella</taxon>
    </lineage>
</organism>
<dbReference type="HOGENOM" id="CLU_2719013_0_0_10"/>
<accession>C9MKB7</accession>
<proteinExistence type="predicted"/>